<name>A0A6B0YVU5_9CHLR</name>
<dbReference type="Pfam" id="PF13561">
    <property type="entry name" value="adh_short_C2"/>
    <property type="match status" value="1"/>
</dbReference>
<comment type="similarity">
    <text evidence="1">Belongs to the short-chain dehydrogenases/reductases (SDR) family.</text>
</comment>
<keyword evidence="2" id="KW-0560">Oxidoreductase</keyword>
<comment type="caution">
    <text evidence="3">The sequence shown here is derived from an EMBL/GenBank/DDBJ whole genome shotgun (WGS) entry which is preliminary data.</text>
</comment>
<protein>
    <submittedName>
        <fullName evidence="3">SDR family oxidoreductase</fullName>
    </submittedName>
</protein>
<dbReference type="FunFam" id="3.40.50.720:FF:000084">
    <property type="entry name" value="Short-chain dehydrogenase reductase"/>
    <property type="match status" value="1"/>
</dbReference>
<sequence length="265" mass="27398">MQLNLSDKTAIVTGGSAGIGLACAQALYAEGVSVLIAARDEDRLAQGLEAIADHAPESGAKALSVSADVSTAEGVERAVERALSTWGQVDILVNNAGSAPSGDFYSLGDDAYQGAWELKLLGYIRMVRALAPQMKARREGRIVNIVGAAAHNPTPTFVAGGTANAAIINFTKGISQDLAPYGVRINAISPGPVNTERARQLARQEAEAQGISVEEAKARRIASVPLSRMAEADEIADMALFLISDRAASITGAEVLIDGGATASV</sequence>
<gene>
    <name evidence="3" type="ORF">F4Y42_17570</name>
</gene>
<evidence type="ECO:0000256" key="2">
    <source>
        <dbReference type="ARBA" id="ARBA00023002"/>
    </source>
</evidence>
<dbReference type="InterPro" id="IPR036291">
    <property type="entry name" value="NAD(P)-bd_dom_sf"/>
</dbReference>
<dbReference type="PRINTS" id="PR00080">
    <property type="entry name" value="SDRFAMILY"/>
</dbReference>
<dbReference type="EMBL" id="VXRG01000141">
    <property type="protein sequence ID" value="MXY95254.1"/>
    <property type="molecule type" value="Genomic_DNA"/>
</dbReference>
<dbReference type="PANTHER" id="PTHR42879:SF6">
    <property type="entry name" value="NADPH-DEPENDENT REDUCTASE BACG"/>
    <property type="match status" value="1"/>
</dbReference>
<proteinExistence type="inferred from homology"/>
<evidence type="ECO:0000313" key="3">
    <source>
        <dbReference type="EMBL" id="MXY95254.1"/>
    </source>
</evidence>
<organism evidence="3">
    <name type="scientific">Caldilineaceae bacterium SB0664_bin_27</name>
    <dbReference type="NCBI Taxonomy" id="2605260"/>
    <lineage>
        <taxon>Bacteria</taxon>
        <taxon>Bacillati</taxon>
        <taxon>Chloroflexota</taxon>
        <taxon>Caldilineae</taxon>
        <taxon>Caldilineales</taxon>
        <taxon>Caldilineaceae</taxon>
    </lineage>
</organism>
<dbReference type="PANTHER" id="PTHR42879">
    <property type="entry name" value="3-OXOACYL-(ACYL-CARRIER-PROTEIN) REDUCTASE"/>
    <property type="match status" value="1"/>
</dbReference>
<evidence type="ECO:0000256" key="1">
    <source>
        <dbReference type="ARBA" id="ARBA00006484"/>
    </source>
</evidence>
<dbReference type="AlphaFoldDB" id="A0A6B0YVU5"/>
<dbReference type="CDD" id="cd05344">
    <property type="entry name" value="BKR_like_SDR_like"/>
    <property type="match status" value="1"/>
</dbReference>
<reference evidence="3" key="1">
    <citation type="submission" date="2019-09" db="EMBL/GenBank/DDBJ databases">
        <title>Characterisation of the sponge microbiome using genome-centric metagenomics.</title>
        <authorList>
            <person name="Engelberts J.P."/>
            <person name="Robbins S.J."/>
            <person name="De Goeij J.M."/>
            <person name="Aranda M."/>
            <person name="Bell S.C."/>
            <person name="Webster N.S."/>
        </authorList>
    </citation>
    <scope>NUCLEOTIDE SEQUENCE</scope>
    <source>
        <strain evidence="3">SB0664_bin_27</strain>
    </source>
</reference>
<dbReference type="GO" id="GO:0016491">
    <property type="term" value="F:oxidoreductase activity"/>
    <property type="evidence" value="ECO:0007669"/>
    <property type="project" value="UniProtKB-KW"/>
</dbReference>
<dbReference type="PRINTS" id="PR00081">
    <property type="entry name" value="GDHRDH"/>
</dbReference>
<dbReference type="Gene3D" id="3.40.50.720">
    <property type="entry name" value="NAD(P)-binding Rossmann-like Domain"/>
    <property type="match status" value="1"/>
</dbReference>
<dbReference type="InterPro" id="IPR002347">
    <property type="entry name" value="SDR_fam"/>
</dbReference>
<accession>A0A6B0YVU5</accession>
<dbReference type="SUPFAM" id="SSF51735">
    <property type="entry name" value="NAD(P)-binding Rossmann-fold domains"/>
    <property type="match status" value="1"/>
</dbReference>
<dbReference type="InterPro" id="IPR050259">
    <property type="entry name" value="SDR"/>
</dbReference>